<evidence type="ECO:0000313" key="3">
    <source>
        <dbReference type="Proteomes" id="UP001156870"/>
    </source>
</evidence>
<accession>A0AA37T5W9</accession>
<organism evidence="2 3">
    <name type="scientific">Marinibactrum halimedae</name>
    <dbReference type="NCBI Taxonomy" id="1444977"/>
    <lineage>
        <taxon>Bacteria</taxon>
        <taxon>Pseudomonadati</taxon>
        <taxon>Pseudomonadota</taxon>
        <taxon>Gammaproteobacteria</taxon>
        <taxon>Cellvibrionales</taxon>
        <taxon>Cellvibrionaceae</taxon>
        <taxon>Marinibactrum</taxon>
    </lineage>
</organism>
<protein>
    <recommendedName>
        <fullName evidence="4">Lipoprotein</fullName>
    </recommendedName>
</protein>
<reference evidence="2 3" key="1">
    <citation type="journal article" date="2014" name="Int. J. Syst. Evol. Microbiol.">
        <title>Complete genome sequence of Corynebacterium casei LMG S-19264T (=DSM 44701T), isolated from a smear-ripened cheese.</title>
        <authorList>
            <consortium name="US DOE Joint Genome Institute (JGI-PGF)"/>
            <person name="Walter F."/>
            <person name="Albersmeier A."/>
            <person name="Kalinowski J."/>
            <person name="Ruckert C."/>
        </authorList>
    </citation>
    <scope>NUCLEOTIDE SEQUENCE [LARGE SCALE GENOMIC DNA]</scope>
    <source>
        <strain evidence="2 3">NBRC 110095</strain>
    </source>
</reference>
<keyword evidence="3" id="KW-1185">Reference proteome</keyword>
<name>A0AA37T5W9_9GAMM</name>
<evidence type="ECO:0008006" key="4">
    <source>
        <dbReference type="Google" id="ProtNLM"/>
    </source>
</evidence>
<comment type="caution">
    <text evidence="2">The sequence shown here is derived from an EMBL/GenBank/DDBJ whole genome shotgun (WGS) entry which is preliminary data.</text>
</comment>
<keyword evidence="1" id="KW-0732">Signal</keyword>
<sequence length="324" mass="36412">MRMLKSICVYTVMMCWGLLCSSPVLSTEEPDRSLYSRNEVALLAQCQVYANKKQLNPIIMAVVYRPNALLSSASSSSPSSSSSLSHFDYDSALRPEYCEFFTQEVLSNGEAAIRILYVQGDDPIAEKVLIGDFFTINPEFLQVDYRFGELRGARRQNASWQLLYSKVHFNSLLKNPSEFQTVFRSLLIDRNAVDKRTAEATSISKTVDVIDAGFNAWVKKMWSEWIAISASNVSNKNTSPLTMVMASPLHGKAIKLKGEVVSDCSGGVLCLKVGAANTFLSWFVDPIYLEYNKNSRQLLRYQGVVNLRDQEGETMSANIIYQYF</sequence>
<dbReference type="RefSeq" id="WP_232592113.1">
    <property type="nucleotide sequence ID" value="NZ_BSPD01000095.1"/>
</dbReference>
<dbReference type="EMBL" id="BSPD01000095">
    <property type="protein sequence ID" value="GLS27983.1"/>
    <property type="molecule type" value="Genomic_DNA"/>
</dbReference>
<feature type="signal peptide" evidence="1">
    <location>
        <begin position="1"/>
        <end position="26"/>
    </location>
</feature>
<proteinExistence type="predicted"/>
<dbReference type="Proteomes" id="UP001156870">
    <property type="component" value="Unassembled WGS sequence"/>
</dbReference>
<evidence type="ECO:0000313" key="2">
    <source>
        <dbReference type="EMBL" id="GLS27983.1"/>
    </source>
</evidence>
<feature type="chain" id="PRO_5041320431" description="Lipoprotein" evidence="1">
    <location>
        <begin position="27"/>
        <end position="324"/>
    </location>
</feature>
<dbReference type="AlphaFoldDB" id="A0AA37T5W9"/>
<gene>
    <name evidence="2" type="ORF">GCM10007877_37020</name>
</gene>
<evidence type="ECO:0000256" key="1">
    <source>
        <dbReference type="SAM" id="SignalP"/>
    </source>
</evidence>